<dbReference type="InterPro" id="IPR008472">
    <property type="entry name" value="DUF753"/>
</dbReference>
<dbReference type="AlphaFoldDB" id="W8BYS9"/>
<reference evidence="3" key="2">
    <citation type="journal article" date="2014" name="BMC Genomics">
        <title>A genomic perspective to assessing quality of mass-reared SIT flies used in Mediterranean fruit fly (Ceratitis capitata) eradication in California.</title>
        <authorList>
            <person name="Calla B."/>
            <person name="Hall B."/>
            <person name="Hou S."/>
            <person name="Geib S.M."/>
        </authorList>
    </citation>
    <scope>NUCLEOTIDE SEQUENCE</scope>
</reference>
<dbReference type="EMBL" id="GAMC01004727">
    <property type="protein sequence ID" value="JAC01829.1"/>
    <property type="molecule type" value="mRNA"/>
</dbReference>
<name>W8BYS9_CERCA</name>
<evidence type="ECO:0000313" key="3">
    <source>
        <dbReference type="EMBL" id="JAC01829.1"/>
    </source>
</evidence>
<keyword evidence="1" id="KW-0732">Signal</keyword>
<accession>W8BYS9</accession>
<evidence type="ECO:0000259" key="2">
    <source>
        <dbReference type="Pfam" id="PF05444"/>
    </source>
</evidence>
<reference evidence="3" key="1">
    <citation type="submission" date="2013-07" db="EMBL/GenBank/DDBJ databases">
        <authorList>
            <person name="Geib S."/>
        </authorList>
    </citation>
    <scope>NUCLEOTIDE SEQUENCE</scope>
</reference>
<dbReference type="PANTHER" id="PTHR21721:SF25">
    <property type="entry name" value="LP18071P"/>
    <property type="match status" value="1"/>
</dbReference>
<dbReference type="OrthoDB" id="7971963at2759"/>
<feature type="domain" description="DUF753" evidence="2">
    <location>
        <begin position="26"/>
        <end position="98"/>
    </location>
</feature>
<organism evidence="3">
    <name type="scientific">Ceratitis capitata</name>
    <name type="common">Mediterranean fruit fly</name>
    <name type="synonym">Tephritis capitata</name>
    <dbReference type="NCBI Taxonomy" id="7213"/>
    <lineage>
        <taxon>Eukaryota</taxon>
        <taxon>Metazoa</taxon>
        <taxon>Ecdysozoa</taxon>
        <taxon>Arthropoda</taxon>
        <taxon>Hexapoda</taxon>
        <taxon>Insecta</taxon>
        <taxon>Pterygota</taxon>
        <taxon>Neoptera</taxon>
        <taxon>Endopterygota</taxon>
        <taxon>Diptera</taxon>
        <taxon>Brachycera</taxon>
        <taxon>Muscomorpha</taxon>
        <taxon>Tephritoidea</taxon>
        <taxon>Tephritidae</taxon>
        <taxon>Ceratitis</taxon>
        <taxon>Ceratitis</taxon>
    </lineage>
</organism>
<feature type="chain" id="PRO_5004906654" description="DUF753 domain-containing protein" evidence="1">
    <location>
        <begin position="25"/>
        <end position="218"/>
    </location>
</feature>
<sequence length="218" mass="23519">MNKTMKSYCMLVLVAVVYLAYVHADACVQCTSANDSKCATDPENYLAKSCDVNTSVCYTRVFNGNTIRGCASELDNATAAACHNELECLICSFAEGCNRRLFPLSRAQCLQCSGNSTSDCATNVYARPTVCPLYKLGDRCYVRNDGKNKTESFQRGCLSSAQAKKLCVNDGNCFTCEGVGCNFLAYNSTQIPIARDGAAFISSSMALLGAALLALRWV</sequence>
<proteinExistence type="evidence at transcript level"/>
<dbReference type="Pfam" id="PF05444">
    <property type="entry name" value="DUF753"/>
    <property type="match status" value="2"/>
</dbReference>
<protein>
    <recommendedName>
        <fullName evidence="2">DUF753 domain-containing protein</fullName>
    </recommendedName>
</protein>
<evidence type="ECO:0000256" key="1">
    <source>
        <dbReference type="SAM" id="SignalP"/>
    </source>
</evidence>
<feature type="signal peptide" evidence="1">
    <location>
        <begin position="1"/>
        <end position="24"/>
    </location>
</feature>
<dbReference type="PANTHER" id="PTHR21721">
    <property type="entry name" value="GH09876P-RELATED"/>
    <property type="match status" value="1"/>
</dbReference>
<feature type="domain" description="DUF753" evidence="2">
    <location>
        <begin position="108"/>
        <end position="182"/>
    </location>
</feature>